<evidence type="ECO:0000313" key="3">
    <source>
        <dbReference type="Proteomes" id="UP000032141"/>
    </source>
</evidence>
<dbReference type="HOGENOM" id="CLU_1888657_0_0_1"/>
<dbReference type="AlphaFoldDB" id="A0A0D3D459"/>
<reference evidence="2 3" key="1">
    <citation type="journal article" date="2014" name="Genome Biol.">
        <title>Transcriptome and methylome profiling reveals relics of genome dominance in the mesopolyploid Brassica oleracea.</title>
        <authorList>
            <person name="Parkin I.A."/>
            <person name="Koh C."/>
            <person name="Tang H."/>
            <person name="Robinson S.J."/>
            <person name="Kagale S."/>
            <person name="Clarke W.E."/>
            <person name="Town C.D."/>
            <person name="Nixon J."/>
            <person name="Krishnakumar V."/>
            <person name="Bidwell S.L."/>
            <person name="Denoeud F."/>
            <person name="Belcram H."/>
            <person name="Links M.G."/>
            <person name="Just J."/>
            <person name="Clarke C."/>
            <person name="Bender T."/>
            <person name="Huebert T."/>
            <person name="Mason A.S."/>
            <person name="Pires J.C."/>
            <person name="Barker G."/>
            <person name="Moore J."/>
            <person name="Walley P.G."/>
            <person name="Manoli S."/>
            <person name="Batley J."/>
            <person name="Edwards D."/>
            <person name="Nelson M.N."/>
            <person name="Wang X."/>
            <person name="Paterson A.H."/>
            <person name="King G."/>
            <person name="Bancroft I."/>
            <person name="Chalhoub B."/>
            <person name="Sharpe A.G."/>
        </authorList>
    </citation>
    <scope>NUCLEOTIDE SEQUENCE</scope>
    <source>
        <strain evidence="2 3">cv. TO1000</strain>
    </source>
</reference>
<name>A0A0D3D459_BRAOL</name>
<dbReference type="ExpressionAtlas" id="A0A0D3D459">
    <property type="expression patterns" value="baseline"/>
</dbReference>
<dbReference type="Proteomes" id="UP000032141">
    <property type="component" value="Chromosome C7"/>
</dbReference>
<evidence type="ECO:0000256" key="1">
    <source>
        <dbReference type="SAM" id="MobiDB-lite"/>
    </source>
</evidence>
<protein>
    <submittedName>
        <fullName evidence="2">Uncharacterized protein</fullName>
    </submittedName>
</protein>
<feature type="compositionally biased region" description="Basic and acidic residues" evidence="1">
    <location>
        <begin position="27"/>
        <end position="39"/>
    </location>
</feature>
<accession>A0A0D3D459</accession>
<feature type="region of interest" description="Disordered" evidence="1">
    <location>
        <begin position="16"/>
        <end position="39"/>
    </location>
</feature>
<keyword evidence="3" id="KW-1185">Reference proteome</keyword>
<proteinExistence type="predicted"/>
<evidence type="ECO:0000313" key="2">
    <source>
        <dbReference type="EnsemblPlants" id="Bo7g023030.1"/>
    </source>
</evidence>
<dbReference type="EnsemblPlants" id="Bo7g023030.1">
    <property type="protein sequence ID" value="Bo7g023030.1"/>
    <property type="gene ID" value="Bo7g023030"/>
</dbReference>
<feature type="compositionally biased region" description="Polar residues" evidence="1">
    <location>
        <begin position="17"/>
        <end position="26"/>
    </location>
</feature>
<sequence length="135" mass="15109">MSQTIEEADTYTLVENLAQSNGSNGSDYDRTTRKNNDESHHAIQELNAKMDKILKRDQKMTVNSCEEYGGYQGYQDFGVEGYEEPQEELNYVGALPHITGGEGTPLMGGNCIPSFAWSRRDRFEELAPLPSPPTE</sequence>
<dbReference type="eggNOG" id="KOG0017">
    <property type="taxonomic scope" value="Eukaryota"/>
</dbReference>
<organism evidence="2 3">
    <name type="scientific">Brassica oleracea var. oleracea</name>
    <dbReference type="NCBI Taxonomy" id="109376"/>
    <lineage>
        <taxon>Eukaryota</taxon>
        <taxon>Viridiplantae</taxon>
        <taxon>Streptophyta</taxon>
        <taxon>Embryophyta</taxon>
        <taxon>Tracheophyta</taxon>
        <taxon>Spermatophyta</taxon>
        <taxon>Magnoliopsida</taxon>
        <taxon>eudicotyledons</taxon>
        <taxon>Gunneridae</taxon>
        <taxon>Pentapetalae</taxon>
        <taxon>rosids</taxon>
        <taxon>malvids</taxon>
        <taxon>Brassicales</taxon>
        <taxon>Brassicaceae</taxon>
        <taxon>Brassiceae</taxon>
        <taxon>Brassica</taxon>
    </lineage>
</organism>
<dbReference type="Gramene" id="Bo7g023030.1">
    <property type="protein sequence ID" value="Bo7g023030.1"/>
    <property type="gene ID" value="Bo7g023030"/>
</dbReference>
<reference evidence="2" key="2">
    <citation type="submission" date="2015-03" db="UniProtKB">
        <authorList>
            <consortium name="EnsemblPlants"/>
        </authorList>
    </citation>
    <scope>IDENTIFICATION</scope>
</reference>